<keyword evidence="4 7" id="KW-1133">Transmembrane helix</keyword>
<dbReference type="InterPro" id="IPR020846">
    <property type="entry name" value="MFS_dom"/>
</dbReference>
<sequence length="489" mass="54767">MEFELKTADPDATKDVNIDVGTIQLHFTAEEEKRVVRKIDCFILPLMCLVFFFQYLDKQSLSYASVFGLIDDLSLEGSEYSWCSSLFYLGQLVAEYPFIYLMSRLPLTKFVGATMFTDSVFWGAVCMCLAAPTNFAGFGAVRFLLGVTEGAVSPAFVTLTSMWYRKQEHASRVGIWVTMNGLAQVLGSLLMYGIGKQHYPRLEPWRVLFLVCGALTAAFGVVFYFLVPTGPQKAWFLSDREREVLLARMAQDREGGDKTNFSKSQVKEALLDVRAWFIFAFGILVTMQSPVLTFASLIIKNLNYDKYETMLYTSPSGAVQIVAIWIGVLGCQLLPNNRSLVVILLSIPPLIGNILLLKLPLTTGWGLIVSSWLASCISDVMVILLSLSASNVKGNTKRAMANTMYFIGYCVGCIAGPQLWQTKSAPRFFEGVVTAIVTWCVLVLVMVLYLYLCRAENLRRDRETSTSGEVVLHTEDVTDIEDRLFRYSY</sequence>
<keyword evidence="2" id="KW-0813">Transport</keyword>
<dbReference type="InterPro" id="IPR036259">
    <property type="entry name" value="MFS_trans_sf"/>
</dbReference>
<feature type="transmembrane region" description="Helical" evidence="7">
    <location>
        <begin position="340"/>
        <end position="359"/>
    </location>
</feature>
<feature type="transmembrane region" description="Helical" evidence="7">
    <location>
        <begin position="432"/>
        <end position="452"/>
    </location>
</feature>
<reference evidence="9" key="1">
    <citation type="submission" date="2022-07" db="EMBL/GenBank/DDBJ databases">
        <title>Taxonomy of Aspergillus series Nigri: significant species reduction supported by multi-species coalescent approaches.</title>
        <authorList>
            <person name="Bian C."/>
            <person name="Kusuya Y."/>
            <person name="Sklenar F."/>
            <person name="D'hooge E."/>
            <person name="Yaguchi T."/>
            <person name="Takahashi H."/>
            <person name="Hubka V."/>
        </authorList>
    </citation>
    <scope>NUCLEOTIDE SEQUENCE</scope>
    <source>
        <strain evidence="9">IFM 56815</strain>
    </source>
</reference>
<proteinExistence type="inferred from homology"/>
<feature type="transmembrane region" description="Helical" evidence="7">
    <location>
        <begin position="365"/>
        <end position="387"/>
    </location>
</feature>
<comment type="caution">
    <text evidence="9">The sequence shown here is derived from an EMBL/GenBank/DDBJ whole genome shotgun (WGS) entry which is preliminary data.</text>
</comment>
<evidence type="ECO:0000256" key="7">
    <source>
        <dbReference type="SAM" id="Phobius"/>
    </source>
</evidence>
<accession>A0A9W6AG67</accession>
<comment type="similarity">
    <text evidence="6">Belongs to the major facilitator superfamily. Allantoate permease family.</text>
</comment>
<feature type="transmembrane region" description="Helical" evidence="7">
    <location>
        <begin position="207"/>
        <end position="227"/>
    </location>
</feature>
<evidence type="ECO:0000256" key="4">
    <source>
        <dbReference type="ARBA" id="ARBA00022989"/>
    </source>
</evidence>
<dbReference type="AlphaFoldDB" id="A0A9W6AG67"/>
<protein>
    <recommendedName>
        <fullName evidence="8">Major facilitator superfamily (MFS) profile domain-containing protein</fullName>
    </recommendedName>
</protein>
<dbReference type="EMBL" id="BRPE01000002">
    <property type="protein sequence ID" value="GLA81303.1"/>
    <property type="molecule type" value="Genomic_DNA"/>
</dbReference>
<evidence type="ECO:0000256" key="2">
    <source>
        <dbReference type="ARBA" id="ARBA00022448"/>
    </source>
</evidence>
<dbReference type="Proteomes" id="UP001144157">
    <property type="component" value="Unassembled WGS sequence"/>
</dbReference>
<dbReference type="PROSITE" id="PS50850">
    <property type="entry name" value="MFS"/>
    <property type="match status" value="1"/>
</dbReference>
<keyword evidence="3 7" id="KW-0812">Transmembrane</keyword>
<organism evidence="9 10">
    <name type="scientific">Aspergillus tubingensis</name>
    <dbReference type="NCBI Taxonomy" id="5068"/>
    <lineage>
        <taxon>Eukaryota</taxon>
        <taxon>Fungi</taxon>
        <taxon>Dikarya</taxon>
        <taxon>Ascomycota</taxon>
        <taxon>Pezizomycotina</taxon>
        <taxon>Eurotiomycetes</taxon>
        <taxon>Eurotiomycetidae</taxon>
        <taxon>Eurotiales</taxon>
        <taxon>Aspergillaceae</taxon>
        <taxon>Aspergillus</taxon>
        <taxon>Aspergillus subgen. Circumdati</taxon>
    </lineage>
</organism>
<dbReference type="GO" id="GO:0022857">
    <property type="term" value="F:transmembrane transporter activity"/>
    <property type="evidence" value="ECO:0007669"/>
    <property type="project" value="InterPro"/>
</dbReference>
<feature type="transmembrane region" description="Helical" evidence="7">
    <location>
        <begin position="275"/>
        <end position="299"/>
    </location>
</feature>
<dbReference type="Gene3D" id="1.20.1250.20">
    <property type="entry name" value="MFS general substrate transporter like domains"/>
    <property type="match status" value="1"/>
</dbReference>
<evidence type="ECO:0000256" key="1">
    <source>
        <dbReference type="ARBA" id="ARBA00004141"/>
    </source>
</evidence>
<evidence type="ECO:0000256" key="5">
    <source>
        <dbReference type="ARBA" id="ARBA00023136"/>
    </source>
</evidence>
<evidence type="ECO:0000256" key="6">
    <source>
        <dbReference type="ARBA" id="ARBA00037968"/>
    </source>
</evidence>
<dbReference type="Pfam" id="PF07690">
    <property type="entry name" value="MFS_1"/>
    <property type="match status" value="1"/>
</dbReference>
<gene>
    <name evidence="9" type="ORF">AtubIFM56815_004947</name>
</gene>
<feature type="transmembrane region" description="Helical" evidence="7">
    <location>
        <begin position="311"/>
        <end position="333"/>
    </location>
</feature>
<comment type="subcellular location">
    <subcellularLocation>
        <location evidence="1">Membrane</location>
        <topology evidence="1">Multi-pass membrane protein</topology>
    </subcellularLocation>
</comment>
<dbReference type="PANTHER" id="PTHR43791">
    <property type="entry name" value="PERMEASE-RELATED"/>
    <property type="match status" value="1"/>
</dbReference>
<feature type="transmembrane region" description="Helical" evidence="7">
    <location>
        <begin position="173"/>
        <end position="195"/>
    </location>
</feature>
<dbReference type="InterPro" id="IPR011701">
    <property type="entry name" value="MFS"/>
</dbReference>
<evidence type="ECO:0000256" key="3">
    <source>
        <dbReference type="ARBA" id="ARBA00022692"/>
    </source>
</evidence>
<feature type="transmembrane region" description="Helical" evidence="7">
    <location>
        <begin position="119"/>
        <end position="137"/>
    </location>
</feature>
<evidence type="ECO:0000313" key="9">
    <source>
        <dbReference type="EMBL" id="GLA81303.1"/>
    </source>
</evidence>
<evidence type="ECO:0000259" key="8">
    <source>
        <dbReference type="PROSITE" id="PS50850"/>
    </source>
</evidence>
<dbReference type="SUPFAM" id="SSF103473">
    <property type="entry name" value="MFS general substrate transporter"/>
    <property type="match status" value="1"/>
</dbReference>
<dbReference type="PANTHER" id="PTHR43791:SF103">
    <property type="entry name" value="MAJOR FACILITATOR SUPERFAMILY (MFS) PROFILE DOMAIN-CONTAINING PROTEIN-RELATED"/>
    <property type="match status" value="1"/>
</dbReference>
<dbReference type="FunFam" id="1.20.1250.20:FF:000064">
    <property type="entry name" value="MFS allantoate transporter"/>
    <property type="match status" value="1"/>
</dbReference>
<evidence type="ECO:0000313" key="10">
    <source>
        <dbReference type="Proteomes" id="UP001144157"/>
    </source>
</evidence>
<feature type="domain" description="Major facilitator superfamily (MFS) profile" evidence="8">
    <location>
        <begin position="43"/>
        <end position="489"/>
    </location>
</feature>
<feature type="transmembrane region" description="Helical" evidence="7">
    <location>
        <begin position="39"/>
        <end position="56"/>
    </location>
</feature>
<feature type="transmembrane region" description="Helical" evidence="7">
    <location>
        <begin position="399"/>
        <end position="420"/>
    </location>
</feature>
<dbReference type="GO" id="GO:0016020">
    <property type="term" value="C:membrane"/>
    <property type="evidence" value="ECO:0007669"/>
    <property type="project" value="UniProtKB-SubCell"/>
</dbReference>
<keyword evidence="5 7" id="KW-0472">Membrane</keyword>
<name>A0A9W6AG67_ASPTU</name>